<reference evidence="2 3" key="1">
    <citation type="submission" date="2020-01" db="EMBL/GenBank/DDBJ databases">
        <title>Complete genome sequence of Chitinophaga sp. H33E-04 isolated from quinoa roots.</title>
        <authorList>
            <person name="Weon H.-Y."/>
            <person name="Lee S.A."/>
        </authorList>
    </citation>
    <scope>NUCLEOTIDE SEQUENCE [LARGE SCALE GENOMIC DNA]</scope>
    <source>
        <strain evidence="2 3">H33E-04</strain>
    </source>
</reference>
<evidence type="ECO:0000259" key="1">
    <source>
        <dbReference type="Pfam" id="PF03235"/>
    </source>
</evidence>
<sequence length="832" mass="97467">MQLNEIKINEGKRLSFFQLFATEQLNVEIPIIQRDYAQGRKSAHEVRTQFLKTLHGYLEENIPNRDLDFVYGSITRPAKGNPSLIPLDGQQRLTTLFLLHWYLGNLSGNIRLLRDRLLDGRRSRFTYETRASAREFCDALLINDIDFSLLKEGRRLSATIMNAGWYFQSWEYDPTIRSMITMLDAIHEMFDDKEAFFDRLIQTASPVITFQFLDIGELHLTDDLYIKMNSRGKELTPFENFKAKLEKEIDDLFANDDQRWEFVSGGKKSQLSAHEYFAHSIDTKWLDFFWSRSLNDGKPGFSDEHMMNFIRVILTNEYACGAGFEDRNLKILLDTQDIRNDPEYSKNLSFFIYKTLGVLKPRAITSLISSFDCLLKIPTVLPAHMPEEFHYAHQDILKKAFLHDLRNFDRIRFHAFLKYITANIATDGLSEWMRVVYNLTENSDFDDARTLANAMREVEKLAPHMQNILQHLASGEAELGSFYSQQIEEEKIKACLILKGPRWSEHILSIEKNPFVRGQIGFLLEFSGILDYYVTNRHCNWTPEEDEAFYDTFRCYMRKSLSLFDYLNNRNASEDDNYLWERSVLTKGDYLIDATYWRKNFLHSSNNMRDYSWKRLLRLNGRSDAGNDLLLKRRKLVKDVFDDARYDPENFQASCIKIISDVPNDWRAYFVTNAKLIKVCKQGFIRVENNYEKIRLLNNSKLTYHYELLTYHLFTEKMEGRHFGPFDSVHYEEDYGDTGVPRIALRGLNYGNKAYGINIFNKDRIFINFKLINGIGDDISSYDDVILDILEKADFNYPDDEHGGYSKAKSFDSIFEEIEMLCTHLHTIHSVT</sequence>
<feature type="domain" description="GmrSD restriction endonucleases N-terminal" evidence="1">
    <location>
        <begin position="18"/>
        <end position="245"/>
    </location>
</feature>
<dbReference type="AlphaFoldDB" id="A0A6B9ZAD9"/>
<dbReference type="PANTHER" id="PTHR35149:SF1">
    <property type="entry name" value="DUF5655 DOMAIN-CONTAINING PROTEIN"/>
    <property type="match status" value="1"/>
</dbReference>
<proteinExistence type="predicted"/>
<protein>
    <submittedName>
        <fullName evidence="2">DUF262 domain-containing protein</fullName>
    </submittedName>
</protein>
<dbReference type="Pfam" id="PF03235">
    <property type="entry name" value="GmrSD_N"/>
    <property type="match status" value="1"/>
</dbReference>
<dbReference type="RefSeq" id="WP_162330482.1">
    <property type="nucleotide sequence ID" value="NZ_CP048113.1"/>
</dbReference>
<dbReference type="PANTHER" id="PTHR35149">
    <property type="entry name" value="SLL5132 PROTEIN"/>
    <property type="match status" value="1"/>
</dbReference>
<gene>
    <name evidence="2" type="ORF">GWR21_03920</name>
</gene>
<dbReference type="EMBL" id="CP048113">
    <property type="protein sequence ID" value="QHS58779.1"/>
    <property type="molecule type" value="Genomic_DNA"/>
</dbReference>
<keyword evidence="3" id="KW-1185">Reference proteome</keyword>
<dbReference type="InterPro" id="IPR004919">
    <property type="entry name" value="GmrSD_N"/>
</dbReference>
<accession>A0A6B9ZAD9</accession>
<name>A0A6B9ZAD9_9BACT</name>
<evidence type="ECO:0000313" key="3">
    <source>
        <dbReference type="Proteomes" id="UP000476411"/>
    </source>
</evidence>
<evidence type="ECO:0000313" key="2">
    <source>
        <dbReference type="EMBL" id="QHS58779.1"/>
    </source>
</evidence>
<dbReference type="KEGG" id="chih:GWR21_03920"/>
<organism evidence="2 3">
    <name type="scientific">Chitinophaga agri</name>
    <dbReference type="NCBI Taxonomy" id="2703787"/>
    <lineage>
        <taxon>Bacteria</taxon>
        <taxon>Pseudomonadati</taxon>
        <taxon>Bacteroidota</taxon>
        <taxon>Chitinophagia</taxon>
        <taxon>Chitinophagales</taxon>
        <taxon>Chitinophagaceae</taxon>
        <taxon>Chitinophaga</taxon>
    </lineage>
</organism>
<dbReference type="Proteomes" id="UP000476411">
    <property type="component" value="Chromosome"/>
</dbReference>